<dbReference type="GO" id="GO:0016740">
    <property type="term" value="F:transferase activity"/>
    <property type="evidence" value="ECO:0007669"/>
    <property type="project" value="UniProtKB-KW"/>
</dbReference>
<proteinExistence type="predicted"/>
<dbReference type="SUPFAM" id="SSF53756">
    <property type="entry name" value="UDP-Glycosyltransferase/glycogen phosphorylase"/>
    <property type="match status" value="1"/>
</dbReference>
<name>A0ABM5PNH7_9CORY</name>
<keyword evidence="4" id="KW-1185">Reference proteome</keyword>
<organism evidence="3 4">
    <name type="scientific">Corynebacterium casei LMG S-19264</name>
    <dbReference type="NCBI Taxonomy" id="1285583"/>
    <lineage>
        <taxon>Bacteria</taxon>
        <taxon>Bacillati</taxon>
        <taxon>Actinomycetota</taxon>
        <taxon>Actinomycetes</taxon>
        <taxon>Mycobacteriales</taxon>
        <taxon>Corynebacteriaceae</taxon>
        <taxon>Corynebacterium</taxon>
    </lineage>
</organism>
<dbReference type="EMBL" id="CP004350">
    <property type="protein sequence ID" value="AHI19525.1"/>
    <property type="molecule type" value="Genomic_DNA"/>
</dbReference>
<keyword evidence="1 3" id="KW-0808">Transferase</keyword>
<reference evidence="4" key="1">
    <citation type="submission" date="2013-02" db="EMBL/GenBank/DDBJ databases">
        <title>The complete genome sequence of Corynebacterium casei LMG S-19264 (=DSM 44701).</title>
        <authorList>
            <person name="Ruckert C."/>
            <person name="Albersmeier A."/>
            <person name="Kalinowski J."/>
        </authorList>
    </citation>
    <scope>NUCLEOTIDE SEQUENCE [LARGE SCALE GENOMIC DNA]</scope>
    <source>
        <strain evidence="4">LMG S-19264</strain>
    </source>
</reference>
<evidence type="ECO:0000259" key="2">
    <source>
        <dbReference type="Pfam" id="PF00534"/>
    </source>
</evidence>
<protein>
    <submittedName>
        <fullName evidence="3">Colanic acid biosynthesis glycosyl transferase wcaI</fullName>
    </submittedName>
</protein>
<evidence type="ECO:0000313" key="3">
    <source>
        <dbReference type="EMBL" id="AHI19525.1"/>
    </source>
</evidence>
<dbReference type="PANTHER" id="PTHR45947:SF3">
    <property type="entry name" value="SULFOQUINOVOSYL TRANSFERASE SQD2"/>
    <property type="match status" value="1"/>
</dbReference>
<evidence type="ECO:0000313" key="4">
    <source>
        <dbReference type="Proteomes" id="UP000019226"/>
    </source>
</evidence>
<evidence type="ECO:0000256" key="1">
    <source>
        <dbReference type="ARBA" id="ARBA00022679"/>
    </source>
</evidence>
<gene>
    <name evidence="3" type="ORF">CCASEI_04735</name>
</gene>
<dbReference type="Pfam" id="PF00534">
    <property type="entry name" value="Glycos_transf_1"/>
    <property type="match status" value="1"/>
</dbReference>
<accession>A0ABM5PNH7</accession>
<feature type="domain" description="Glycosyl transferase family 1" evidence="2">
    <location>
        <begin position="255"/>
        <end position="399"/>
    </location>
</feature>
<dbReference type="PANTHER" id="PTHR45947">
    <property type="entry name" value="SULFOQUINOVOSYL TRANSFERASE SQD2"/>
    <property type="match status" value="1"/>
</dbReference>
<dbReference type="InterPro" id="IPR050194">
    <property type="entry name" value="Glycosyltransferase_grp1"/>
</dbReference>
<dbReference type="Proteomes" id="UP000019226">
    <property type="component" value="Chromosome"/>
</dbReference>
<dbReference type="InterPro" id="IPR001296">
    <property type="entry name" value="Glyco_trans_1"/>
</dbReference>
<sequence length="433" mass="48286">MKILIISQYWAPENGVPQRRWSWLTGILEEQGHLVTVIAPPPHYNRSPSLGEWWKSGSFRARTEHETINHAETVVRTGFFPAGRSLTQRILNQAAVAAAALWVIGKKPGVLRNYQPDLIIGSVPALPTSVVTYIASKRFKAPYVIDLRDAWPDLISEHERWNSGLGDPSFREKVLSRGPVQVLGFVTKWAMNYSLRESDGLIVTSSLLGKALKERFDEQQKSVDKPISVIRNVFPPEINQRVSEHEERSADCLNVLYAGTLGRAQNLTNAIRAVARTGEGGYQVNLRFVGAGAARQELVRLAKDLNVKVEFSSKLAADELAEQYKWADTALVHLTDWPALEQAVPSKTYELMNLGIHISAVASGETMELIEALEAGHVVAPESPEALAQLWMKLIDEPRLLDVSTVGAKWVAEERVNVAPREFLRMIDNFETD</sequence>
<dbReference type="Gene3D" id="3.40.50.2000">
    <property type="entry name" value="Glycogen Phosphorylase B"/>
    <property type="match status" value="2"/>
</dbReference>
<dbReference type="CDD" id="cd03794">
    <property type="entry name" value="GT4_WbuB-like"/>
    <property type="match status" value="1"/>
</dbReference>